<dbReference type="Proteomes" id="UP001164286">
    <property type="component" value="Unassembled WGS sequence"/>
</dbReference>
<protein>
    <submittedName>
        <fullName evidence="3">Uncharacterized protein</fullName>
    </submittedName>
</protein>
<accession>A0AA38HB56</accession>
<dbReference type="GeneID" id="77731264"/>
<dbReference type="RefSeq" id="XP_052947969.1">
    <property type="nucleotide sequence ID" value="XM_053092059.1"/>
</dbReference>
<reference evidence="3" key="1">
    <citation type="journal article" date="2022" name="G3 (Bethesda)">
        <title>High quality genome of the basidiomycete yeast Dioszegia hungarica PDD-24b-2 isolated from cloud water.</title>
        <authorList>
            <person name="Jarrige D."/>
            <person name="Haridas S."/>
            <person name="Bleykasten-Grosshans C."/>
            <person name="Joly M."/>
            <person name="Nadalig T."/>
            <person name="Sancelme M."/>
            <person name="Vuilleumier S."/>
            <person name="Grigoriev I.V."/>
            <person name="Amato P."/>
            <person name="Bringel F."/>
        </authorList>
    </citation>
    <scope>NUCLEOTIDE SEQUENCE</scope>
    <source>
        <strain evidence="3">PDD-24b-2</strain>
    </source>
</reference>
<organism evidence="3 4">
    <name type="scientific">Dioszegia hungarica</name>
    <dbReference type="NCBI Taxonomy" id="4972"/>
    <lineage>
        <taxon>Eukaryota</taxon>
        <taxon>Fungi</taxon>
        <taxon>Dikarya</taxon>
        <taxon>Basidiomycota</taxon>
        <taxon>Agaricomycotina</taxon>
        <taxon>Tremellomycetes</taxon>
        <taxon>Tremellales</taxon>
        <taxon>Bulleribasidiaceae</taxon>
        <taxon>Dioszegia</taxon>
    </lineage>
</organism>
<feature type="transmembrane region" description="Helical" evidence="2">
    <location>
        <begin position="34"/>
        <end position="50"/>
    </location>
</feature>
<gene>
    <name evidence="3" type="ORF">MKK02DRAFT_42580</name>
</gene>
<dbReference type="AlphaFoldDB" id="A0AA38HB56"/>
<keyword evidence="4" id="KW-1185">Reference proteome</keyword>
<evidence type="ECO:0000313" key="4">
    <source>
        <dbReference type="Proteomes" id="UP001164286"/>
    </source>
</evidence>
<evidence type="ECO:0000256" key="1">
    <source>
        <dbReference type="SAM" id="MobiDB-lite"/>
    </source>
</evidence>
<feature type="transmembrane region" description="Helical" evidence="2">
    <location>
        <begin position="113"/>
        <end position="129"/>
    </location>
</feature>
<feature type="compositionally biased region" description="Low complexity" evidence="1">
    <location>
        <begin position="243"/>
        <end position="252"/>
    </location>
</feature>
<feature type="transmembrane region" description="Helical" evidence="2">
    <location>
        <begin position="57"/>
        <end position="75"/>
    </location>
</feature>
<name>A0AA38HB56_9TREE</name>
<feature type="region of interest" description="Disordered" evidence="1">
    <location>
        <begin position="211"/>
        <end position="275"/>
    </location>
</feature>
<feature type="region of interest" description="Disordered" evidence="1">
    <location>
        <begin position="434"/>
        <end position="457"/>
    </location>
</feature>
<dbReference type="EMBL" id="JAKWFO010000003">
    <property type="protein sequence ID" value="KAI9638192.1"/>
    <property type="molecule type" value="Genomic_DNA"/>
</dbReference>
<proteinExistence type="predicted"/>
<keyword evidence="2" id="KW-0472">Membrane</keyword>
<evidence type="ECO:0000313" key="3">
    <source>
        <dbReference type="EMBL" id="KAI9638192.1"/>
    </source>
</evidence>
<sequence length="527" mass="59585">MDQFATDVRLRYLAVSGGFLGDVVISISKFSGAWDPLVLFILSVIWYQVVRTSAMEVAMMFGLYVDGIIPLQYYIVEGSYALHKEHIDDYWPLFLIGTLIEVGAYFLLDPEPFTSLVCLKSLVLAWIWLGRNEKGVFLSTAIRKGKDAKPSSIPVGGVDWVDTNTPPPFPTDSRYPTAARDLAAKYPDPWCRLGMMHKLKRTGTEDGKEILRGWLADPPKESRAKRFADEAKADAFKHPPVPKTSSSGTRSTPTPPNRPDSTPAPRIPIPSGPTSDLARVRQQLKNSGLYDSVVRDGMVEHWRADRDRANAENSLKRWLTEKDGDKYEERKKNYGEKGRLVQQWRDELQDQRVPVYFENETEKWNKMLRDLYPDPWVRYGMITSVKETSGKKREARIKDFATKEELQAARTDKHGAVGERIRDLFDDEGWHRVPDGFHSKEKPMDRDVAGGDKGGKALSKEKLSSLRAKLDGCSMREAERAKIIEVFSRPRCQSQEAAALARLEDHKIQLELDSAEKAAAVKRVGSS</sequence>
<feature type="transmembrane region" description="Helical" evidence="2">
    <location>
        <begin position="90"/>
        <end position="108"/>
    </location>
</feature>
<comment type="caution">
    <text evidence="3">The sequence shown here is derived from an EMBL/GenBank/DDBJ whole genome shotgun (WGS) entry which is preliminary data.</text>
</comment>
<keyword evidence="2" id="KW-0812">Transmembrane</keyword>
<feature type="compositionally biased region" description="Basic and acidic residues" evidence="1">
    <location>
        <begin position="218"/>
        <end position="237"/>
    </location>
</feature>
<keyword evidence="2" id="KW-1133">Transmembrane helix</keyword>
<evidence type="ECO:0000256" key="2">
    <source>
        <dbReference type="SAM" id="Phobius"/>
    </source>
</evidence>